<accession>A0ABX1HL53</accession>
<evidence type="ECO:0000313" key="2">
    <source>
        <dbReference type="EMBL" id="NKI89767.1"/>
    </source>
</evidence>
<dbReference type="Proteomes" id="UP000717634">
    <property type="component" value="Unassembled WGS sequence"/>
</dbReference>
<feature type="signal peptide" evidence="1">
    <location>
        <begin position="1"/>
        <end position="26"/>
    </location>
</feature>
<protein>
    <recommendedName>
        <fullName evidence="4">DUF4249 domain-containing protein</fullName>
    </recommendedName>
</protein>
<dbReference type="PROSITE" id="PS51257">
    <property type="entry name" value="PROKAR_LIPOPROTEIN"/>
    <property type="match status" value="1"/>
</dbReference>
<evidence type="ECO:0000256" key="1">
    <source>
        <dbReference type="SAM" id="SignalP"/>
    </source>
</evidence>
<dbReference type="RefSeq" id="WP_168673392.1">
    <property type="nucleotide sequence ID" value="NZ_JAAVTK010000006.1"/>
</dbReference>
<feature type="chain" id="PRO_5047425843" description="DUF4249 domain-containing protein" evidence="1">
    <location>
        <begin position="27"/>
        <end position="279"/>
    </location>
</feature>
<organism evidence="2 3">
    <name type="scientific">Hymenobacter artigasi</name>
    <dbReference type="NCBI Taxonomy" id="2719616"/>
    <lineage>
        <taxon>Bacteria</taxon>
        <taxon>Pseudomonadati</taxon>
        <taxon>Bacteroidota</taxon>
        <taxon>Cytophagia</taxon>
        <taxon>Cytophagales</taxon>
        <taxon>Hymenobacteraceae</taxon>
        <taxon>Hymenobacter</taxon>
    </lineage>
</organism>
<keyword evidence="1" id="KW-0732">Signal</keyword>
<comment type="caution">
    <text evidence="2">The sequence shown here is derived from an EMBL/GenBank/DDBJ whole genome shotgun (WGS) entry which is preliminary data.</text>
</comment>
<sequence>METPTRFTLRCLAAAATLLLAASCQKVITLDLQASAPRLSIEGNLADDGQPCTVLLSRSVSYTETNTFPAVSGAVVMLSNDAGGLETLRETSTPGQYRGSTIVGQPGRRYTLRVEADGQAYVAVSTLPSPVVPLAGLRVQKSAIGSNIQALPDYLDPAGTRNYYLFRQYRNGRLNKNVYLQNDEFTDGKPNVRGLGGGGGGGGGSTDADKLVAGDSLRVEMQNVDVNVYEYFRTLNLTLQGGGMATASPANPKSNFTGDVLGYFSAHSVRRRTILVPKL</sequence>
<proteinExistence type="predicted"/>
<name>A0ABX1HL53_9BACT</name>
<gene>
    <name evidence="2" type="ORF">HBN54_002366</name>
</gene>
<evidence type="ECO:0000313" key="3">
    <source>
        <dbReference type="Proteomes" id="UP000717634"/>
    </source>
</evidence>
<dbReference type="Pfam" id="PF14054">
    <property type="entry name" value="DUF4249"/>
    <property type="match status" value="1"/>
</dbReference>
<evidence type="ECO:0008006" key="4">
    <source>
        <dbReference type="Google" id="ProtNLM"/>
    </source>
</evidence>
<reference evidence="2 3" key="1">
    <citation type="submission" date="2020-03" db="EMBL/GenBank/DDBJ databases">
        <title>Genomic Encyclopedia of Type Strains, Phase IV (KMG-V): Genome sequencing to study the core and pangenomes of soil and plant-associated prokaryotes.</title>
        <authorList>
            <person name="Whitman W."/>
        </authorList>
    </citation>
    <scope>NUCLEOTIDE SEQUENCE [LARGE SCALE GENOMIC DNA]</scope>
    <source>
        <strain evidence="2 3">1B</strain>
    </source>
</reference>
<keyword evidence="3" id="KW-1185">Reference proteome</keyword>
<dbReference type="InterPro" id="IPR025345">
    <property type="entry name" value="DUF4249"/>
</dbReference>
<dbReference type="EMBL" id="JAAVTK010000006">
    <property type="protein sequence ID" value="NKI89767.1"/>
    <property type="molecule type" value="Genomic_DNA"/>
</dbReference>